<feature type="compositionally biased region" description="Basic and acidic residues" evidence="1">
    <location>
        <begin position="492"/>
        <end position="503"/>
    </location>
</feature>
<dbReference type="AlphaFoldDB" id="A0A565AZC5"/>
<evidence type="ECO:0000313" key="2">
    <source>
        <dbReference type="EMBL" id="VVA94717.1"/>
    </source>
</evidence>
<proteinExistence type="predicted"/>
<reference evidence="2" key="1">
    <citation type="submission" date="2019-07" db="EMBL/GenBank/DDBJ databases">
        <authorList>
            <person name="Dittberner H."/>
        </authorList>
    </citation>
    <scope>NUCLEOTIDE SEQUENCE [LARGE SCALE GENOMIC DNA]</scope>
</reference>
<name>A0A565AZC5_9BRAS</name>
<gene>
    <name evidence="2" type="ORF">ANE_LOCUS5162</name>
</gene>
<comment type="caution">
    <text evidence="2">The sequence shown here is derived from an EMBL/GenBank/DDBJ whole genome shotgun (WGS) entry which is preliminary data.</text>
</comment>
<dbReference type="PANTHER" id="PTHR47286:SF2">
    <property type="entry name" value="F3I6.9 PROTEIN"/>
    <property type="match status" value="1"/>
</dbReference>
<feature type="compositionally biased region" description="Polar residues" evidence="1">
    <location>
        <begin position="401"/>
        <end position="432"/>
    </location>
</feature>
<sequence>MGDMQVGVASIDDKGTYGLMEDKPVKAVASSNPSLQVSVSFGRFENDSLSWEKFSAFSPNKYLEEVGKCATPGSVAQKKAYFEAHYKKIAERKAEIMDQEKLMDKNASFRSIVSDHGNIEGESGGSVAESEVDDGCNEQFTCEEDKHVTDIAAQVNESNIDELNEETIIVKECQSSVDQVKEEVKDSLILEKSEEIALVEEKREEVLQVKDAEEEEVREEVRNEIPTKHTTGDTNETPMKVVKKEKKHNLIKKNDGNVRINPTRGSPKPNQVATKPTTNKIVTSRKTPPSKEIKSMMKTTKKPAAPISKAPPGFSTPRVYKQPPSQITSSSTSHSSIKKENVSALLRNKQTASKSLHISMSLGPSASDPTALTSTRKSLIMERMGDKDIVKRAFKSFQKSYDFNTSVDGQNTALKQNPAKATSIPSVATQQKEYGRPTKASSMEKRSSTNTQHSLSRGLKSSVTADKQQKELSKSSARPVEKTRLQTNPKARAIDAKPRRESLTLKAKPMQRSLPVQTLPEGSLEKVL</sequence>
<protein>
    <recommendedName>
        <fullName evidence="4">TPX2 C-terminal domain-containing protein</fullName>
    </recommendedName>
</protein>
<feature type="compositionally biased region" description="Polar residues" evidence="1">
    <location>
        <begin position="448"/>
        <end position="466"/>
    </location>
</feature>
<feature type="compositionally biased region" description="Low complexity" evidence="1">
    <location>
        <begin position="322"/>
        <end position="335"/>
    </location>
</feature>
<dbReference type="PANTHER" id="PTHR47286">
    <property type="entry name" value="F3I6.9 PROTEIN"/>
    <property type="match status" value="1"/>
</dbReference>
<feature type="compositionally biased region" description="Polar residues" evidence="1">
    <location>
        <begin position="268"/>
        <end position="287"/>
    </location>
</feature>
<evidence type="ECO:0000256" key="1">
    <source>
        <dbReference type="SAM" id="MobiDB-lite"/>
    </source>
</evidence>
<organism evidence="2 3">
    <name type="scientific">Arabis nemorensis</name>
    <dbReference type="NCBI Taxonomy" id="586526"/>
    <lineage>
        <taxon>Eukaryota</taxon>
        <taxon>Viridiplantae</taxon>
        <taxon>Streptophyta</taxon>
        <taxon>Embryophyta</taxon>
        <taxon>Tracheophyta</taxon>
        <taxon>Spermatophyta</taxon>
        <taxon>Magnoliopsida</taxon>
        <taxon>eudicotyledons</taxon>
        <taxon>Gunneridae</taxon>
        <taxon>Pentapetalae</taxon>
        <taxon>rosids</taxon>
        <taxon>malvids</taxon>
        <taxon>Brassicales</taxon>
        <taxon>Brassicaceae</taxon>
        <taxon>Arabideae</taxon>
        <taxon>Arabis</taxon>
    </lineage>
</organism>
<dbReference type="OrthoDB" id="621651at2759"/>
<feature type="compositionally biased region" description="Basic and acidic residues" evidence="1">
    <location>
        <begin position="219"/>
        <end position="231"/>
    </location>
</feature>
<feature type="region of interest" description="Disordered" evidence="1">
    <location>
        <begin position="212"/>
        <end position="348"/>
    </location>
</feature>
<feature type="compositionally biased region" description="Basic residues" evidence="1">
    <location>
        <begin position="241"/>
        <end position="251"/>
    </location>
</feature>
<evidence type="ECO:0008006" key="4">
    <source>
        <dbReference type="Google" id="ProtNLM"/>
    </source>
</evidence>
<dbReference type="EMBL" id="CABITT030000002">
    <property type="protein sequence ID" value="VVA94717.1"/>
    <property type="molecule type" value="Genomic_DNA"/>
</dbReference>
<feature type="compositionally biased region" description="Low complexity" evidence="1">
    <location>
        <begin position="302"/>
        <end position="312"/>
    </location>
</feature>
<feature type="region of interest" description="Disordered" evidence="1">
    <location>
        <begin position="401"/>
        <end position="528"/>
    </location>
</feature>
<feature type="compositionally biased region" description="Basic and acidic residues" evidence="1">
    <location>
        <begin position="467"/>
        <end position="484"/>
    </location>
</feature>
<keyword evidence="3" id="KW-1185">Reference proteome</keyword>
<evidence type="ECO:0000313" key="3">
    <source>
        <dbReference type="Proteomes" id="UP000489600"/>
    </source>
</evidence>
<dbReference type="Proteomes" id="UP000489600">
    <property type="component" value="Unassembled WGS sequence"/>
</dbReference>
<accession>A0A565AZC5</accession>